<sequence length="150" mass="17268">MIPHARKVLYATTTNENHGVLLQIMPLTPYIGGYFHSIRQSNTGHFAKRGIRLFRGRCIHARTYPPPLRAALQRRNITFHPLPLTRFTNKLINGRHLNNHFSNRIAIPTKSPPRKSLFTANFKSPQAKLGIVIYLLRYDQYLLSEASPRV</sequence>
<dbReference type="AlphaFoldDB" id="A0A451AFQ3"/>
<name>A0A451AFQ3_9GAMM</name>
<gene>
    <name evidence="1" type="ORF">BECKTC1821F_GA0114240_11484</name>
</gene>
<proteinExistence type="predicted"/>
<accession>A0A451AFQ3</accession>
<protein>
    <submittedName>
        <fullName evidence="1">Uncharacterized protein</fullName>
    </submittedName>
</protein>
<reference evidence="1" key="1">
    <citation type="submission" date="2019-02" db="EMBL/GenBank/DDBJ databases">
        <authorList>
            <person name="Gruber-Vodicka R. H."/>
            <person name="Seah K. B. B."/>
        </authorList>
    </citation>
    <scope>NUCLEOTIDE SEQUENCE</scope>
    <source>
        <strain evidence="1">BECK_BZ126</strain>
    </source>
</reference>
<dbReference type="EMBL" id="CAADFW010000148">
    <property type="protein sequence ID" value="VFK64862.1"/>
    <property type="molecule type" value="Genomic_DNA"/>
</dbReference>
<evidence type="ECO:0000313" key="1">
    <source>
        <dbReference type="EMBL" id="VFK64862.1"/>
    </source>
</evidence>
<organism evidence="1">
    <name type="scientific">Candidatus Kentrum sp. TC</name>
    <dbReference type="NCBI Taxonomy" id="2126339"/>
    <lineage>
        <taxon>Bacteria</taxon>
        <taxon>Pseudomonadati</taxon>
        <taxon>Pseudomonadota</taxon>
        <taxon>Gammaproteobacteria</taxon>
        <taxon>Candidatus Kentrum</taxon>
    </lineage>
</organism>